<dbReference type="EnsemblFungi" id="MAPG_08178T0">
    <property type="protein sequence ID" value="MAPG_08178T0"/>
    <property type="gene ID" value="MAPG_08178"/>
</dbReference>
<reference evidence="3" key="4">
    <citation type="journal article" date="2015" name="G3 (Bethesda)">
        <title>Genome sequences of three phytopathogenic species of the Magnaporthaceae family of fungi.</title>
        <authorList>
            <person name="Okagaki L.H."/>
            <person name="Nunes C.C."/>
            <person name="Sailsbery J."/>
            <person name="Clay B."/>
            <person name="Brown D."/>
            <person name="John T."/>
            <person name="Oh Y."/>
            <person name="Young N."/>
            <person name="Fitzgerald M."/>
            <person name="Haas B.J."/>
            <person name="Zeng Q."/>
            <person name="Young S."/>
            <person name="Adiconis X."/>
            <person name="Fan L."/>
            <person name="Levin J.Z."/>
            <person name="Mitchell T.K."/>
            <person name="Okubara P.A."/>
            <person name="Farman M.L."/>
            <person name="Kohn L.M."/>
            <person name="Birren B."/>
            <person name="Ma L.-J."/>
            <person name="Dean R.A."/>
        </authorList>
    </citation>
    <scope>NUCLEOTIDE SEQUENCE</scope>
    <source>
        <strain evidence="3">ATCC 64411 / 73-15</strain>
    </source>
</reference>
<feature type="region of interest" description="Disordered" evidence="1">
    <location>
        <begin position="1"/>
        <end position="44"/>
    </location>
</feature>
<sequence>MSALGHPRAQLDTRFRTASNSLGLETAVPKSQAGSSDPNHPSYRSRLPWVVPGYEKPDIPRASVEGSLVLNGRGDRLRPAPQGRLILAVRVPVAAAPAPTLPALAQQETPDGSFLYASSVGEGRSILNPRQPGAQDVVFPSVLVAIARIQEQPAPELAERSRPSSSTLEETLATQHELVPAQSRGRKRKQSVDDTPSTAQTQERSDNGHPLLRPRSASQRLAAMAPRRLTRLLSGLRRGAS</sequence>
<reference evidence="3" key="5">
    <citation type="submission" date="2015-06" db="UniProtKB">
        <authorList>
            <consortium name="EnsemblFungi"/>
        </authorList>
    </citation>
    <scope>IDENTIFICATION</scope>
    <source>
        <strain evidence="3">ATCC 64411</strain>
    </source>
</reference>
<dbReference type="Proteomes" id="UP000011715">
    <property type="component" value="Unassembled WGS sequence"/>
</dbReference>
<keyword evidence="4" id="KW-1185">Reference proteome</keyword>
<organism evidence="3 4">
    <name type="scientific">Magnaporthiopsis poae (strain ATCC 64411 / 73-15)</name>
    <name type="common">Kentucky bluegrass fungus</name>
    <name type="synonym">Magnaporthe poae</name>
    <dbReference type="NCBI Taxonomy" id="644358"/>
    <lineage>
        <taxon>Eukaryota</taxon>
        <taxon>Fungi</taxon>
        <taxon>Dikarya</taxon>
        <taxon>Ascomycota</taxon>
        <taxon>Pezizomycotina</taxon>
        <taxon>Sordariomycetes</taxon>
        <taxon>Sordariomycetidae</taxon>
        <taxon>Magnaporthales</taxon>
        <taxon>Magnaporthaceae</taxon>
        <taxon>Magnaporthiopsis</taxon>
    </lineage>
</organism>
<reference evidence="2" key="3">
    <citation type="submission" date="2011-03" db="EMBL/GenBank/DDBJ databases">
        <title>Annotation of Magnaporthe poae ATCC 64411.</title>
        <authorList>
            <person name="Ma L.-J."/>
            <person name="Dead R."/>
            <person name="Young S.K."/>
            <person name="Zeng Q."/>
            <person name="Gargeya S."/>
            <person name="Fitzgerald M."/>
            <person name="Haas B."/>
            <person name="Abouelleil A."/>
            <person name="Alvarado L."/>
            <person name="Arachchi H.M."/>
            <person name="Berlin A."/>
            <person name="Brown A."/>
            <person name="Chapman S.B."/>
            <person name="Chen Z."/>
            <person name="Dunbar C."/>
            <person name="Freedman E."/>
            <person name="Gearin G."/>
            <person name="Gellesch M."/>
            <person name="Goldberg J."/>
            <person name="Griggs A."/>
            <person name="Gujja S."/>
            <person name="Heiman D."/>
            <person name="Howarth C."/>
            <person name="Larson L."/>
            <person name="Lui A."/>
            <person name="MacDonald P.J.P."/>
            <person name="Mehta T."/>
            <person name="Montmayeur A."/>
            <person name="Murphy C."/>
            <person name="Neiman D."/>
            <person name="Pearson M."/>
            <person name="Priest M."/>
            <person name="Roberts A."/>
            <person name="Saif S."/>
            <person name="Shea T."/>
            <person name="Shenoy N."/>
            <person name="Sisk P."/>
            <person name="Stolte C."/>
            <person name="Sykes S."/>
            <person name="Yandava C."/>
            <person name="Wortman J."/>
            <person name="Nusbaum C."/>
            <person name="Birren B."/>
        </authorList>
    </citation>
    <scope>NUCLEOTIDE SEQUENCE</scope>
    <source>
        <strain evidence="2">ATCC 64411</strain>
    </source>
</reference>
<dbReference type="EMBL" id="GL876972">
    <property type="protein sequence ID" value="KLU89204.1"/>
    <property type="molecule type" value="Genomic_DNA"/>
</dbReference>
<dbReference type="AlphaFoldDB" id="A0A0C4E6N4"/>
<feature type="compositionally biased region" description="Polar residues" evidence="1">
    <location>
        <begin position="163"/>
        <end position="174"/>
    </location>
</feature>
<evidence type="ECO:0000313" key="2">
    <source>
        <dbReference type="EMBL" id="KLU89204.1"/>
    </source>
</evidence>
<dbReference type="EMBL" id="ADBL01001975">
    <property type="status" value="NOT_ANNOTATED_CDS"/>
    <property type="molecule type" value="Genomic_DNA"/>
</dbReference>
<gene>
    <name evidence="2" type="ORF">MAPG_08178</name>
</gene>
<evidence type="ECO:0000313" key="3">
    <source>
        <dbReference type="EnsemblFungi" id="MAPG_08178T0"/>
    </source>
</evidence>
<proteinExistence type="predicted"/>
<accession>A0A0C4E6N4</accession>
<reference evidence="4" key="1">
    <citation type="submission" date="2010-05" db="EMBL/GenBank/DDBJ databases">
        <title>The genome sequence of Magnaporthe poae strain ATCC 64411.</title>
        <authorList>
            <person name="Ma L.-J."/>
            <person name="Dead R."/>
            <person name="Young S."/>
            <person name="Zeng Q."/>
            <person name="Koehrsen M."/>
            <person name="Alvarado L."/>
            <person name="Berlin A."/>
            <person name="Chapman S.B."/>
            <person name="Chen Z."/>
            <person name="Freedman E."/>
            <person name="Gellesch M."/>
            <person name="Goldberg J."/>
            <person name="Griggs A."/>
            <person name="Gujja S."/>
            <person name="Heilman E.R."/>
            <person name="Heiman D."/>
            <person name="Hepburn T."/>
            <person name="Howarth C."/>
            <person name="Jen D."/>
            <person name="Larson L."/>
            <person name="Mehta T."/>
            <person name="Neiman D."/>
            <person name="Pearson M."/>
            <person name="Roberts A."/>
            <person name="Saif S."/>
            <person name="Shea T."/>
            <person name="Shenoy N."/>
            <person name="Sisk P."/>
            <person name="Stolte C."/>
            <person name="Sykes S."/>
            <person name="Walk T."/>
            <person name="White J."/>
            <person name="Yandava C."/>
            <person name="Haas B."/>
            <person name="Nusbaum C."/>
            <person name="Birren B."/>
        </authorList>
    </citation>
    <scope>NUCLEOTIDE SEQUENCE [LARGE SCALE GENOMIC DNA]</scope>
    <source>
        <strain evidence="4">ATCC 64411 / 73-15</strain>
    </source>
</reference>
<protein>
    <submittedName>
        <fullName evidence="2 3">Uncharacterized protein</fullName>
    </submittedName>
</protein>
<feature type="region of interest" description="Disordered" evidence="1">
    <location>
        <begin position="154"/>
        <end position="226"/>
    </location>
</feature>
<dbReference type="VEuPathDB" id="FungiDB:MAPG_08178"/>
<reference evidence="2" key="2">
    <citation type="submission" date="2010-05" db="EMBL/GenBank/DDBJ databases">
        <title>The Genome Sequence of Magnaporthe poae strain ATCC 64411.</title>
        <authorList>
            <consortium name="The Broad Institute Genome Sequencing Platform"/>
            <consortium name="Broad Institute Genome Sequencing Center for Infectious Disease"/>
            <person name="Ma L.-J."/>
            <person name="Dead R."/>
            <person name="Young S."/>
            <person name="Zeng Q."/>
            <person name="Koehrsen M."/>
            <person name="Alvarado L."/>
            <person name="Berlin A."/>
            <person name="Chapman S.B."/>
            <person name="Chen Z."/>
            <person name="Freedman E."/>
            <person name="Gellesch M."/>
            <person name="Goldberg J."/>
            <person name="Griggs A."/>
            <person name="Gujja S."/>
            <person name="Heilman E.R."/>
            <person name="Heiman D."/>
            <person name="Hepburn T."/>
            <person name="Howarth C."/>
            <person name="Jen D."/>
            <person name="Larson L."/>
            <person name="Mehta T."/>
            <person name="Neiman D."/>
            <person name="Pearson M."/>
            <person name="Roberts A."/>
            <person name="Saif S."/>
            <person name="Shea T."/>
            <person name="Shenoy N."/>
            <person name="Sisk P."/>
            <person name="Stolte C."/>
            <person name="Sykes S."/>
            <person name="Walk T."/>
            <person name="White J."/>
            <person name="Yandava C."/>
            <person name="Haas B."/>
            <person name="Nusbaum C."/>
            <person name="Birren B."/>
        </authorList>
    </citation>
    <scope>NUCLEOTIDE SEQUENCE</scope>
    <source>
        <strain evidence="2">ATCC 64411</strain>
    </source>
</reference>
<name>A0A0C4E6N4_MAGP6</name>
<feature type="compositionally biased region" description="Polar residues" evidence="1">
    <location>
        <begin position="193"/>
        <end position="202"/>
    </location>
</feature>
<evidence type="ECO:0000313" key="4">
    <source>
        <dbReference type="Proteomes" id="UP000011715"/>
    </source>
</evidence>
<evidence type="ECO:0000256" key="1">
    <source>
        <dbReference type="SAM" id="MobiDB-lite"/>
    </source>
</evidence>